<dbReference type="PANTHER" id="PTHR11907">
    <property type="entry name" value="AMIDOPHOSPHORIBOSYLTRANSFERASE"/>
    <property type="match status" value="1"/>
</dbReference>
<proteinExistence type="inferred from homology"/>
<dbReference type="SUPFAM" id="SSF56235">
    <property type="entry name" value="N-terminal nucleophile aminohydrolases (Ntn hydrolases)"/>
    <property type="match status" value="1"/>
</dbReference>
<dbReference type="InterPro" id="IPR029055">
    <property type="entry name" value="Ntn_hydrolases_N"/>
</dbReference>
<dbReference type="GO" id="GO:0009113">
    <property type="term" value="P:purine nucleobase biosynthetic process"/>
    <property type="evidence" value="ECO:0007669"/>
    <property type="project" value="InterPro"/>
</dbReference>
<dbReference type="Gene3D" id="1.10.340.30">
    <property type="entry name" value="Hypothetical protein, domain 2"/>
    <property type="match status" value="1"/>
</dbReference>
<evidence type="ECO:0000313" key="11">
    <source>
        <dbReference type="Proteomes" id="UP000325579"/>
    </source>
</evidence>
<dbReference type="Gene3D" id="3.40.50.2020">
    <property type="match status" value="1"/>
</dbReference>
<dbReference type="SUPFAM" id="SSF53271">
    <property type="entry name" value="PRTase-like"/>
    <property type="match status" value="1"/>
</dbReference>
<evidence type="ECO:0000256" key="3">
    <source>
        <dbReference type="ARBA" id="ARBA00011941"/>
    </source>
</evidence>
<dbReference type="Proteomes" id="UP000325579">
    <property type="component" value="Unassembled WGS sequence"/>
</dbReference>
<dbReference type="GO" id="GO:0004044">
    <property type="term" value="F:amidophosphoribosyltransferase activity"/>
    <property type="evidence" value="ECO:0007669"/>
    <property type="project" value="UniProtKB-EC"/>
</dbReference>
<reference evidence="10 11" key="1">
    <citation type="submission" date="2019-04" db="EMBL/GenBank/DDBJ databases">
        <authorList>
            <consortium name="DOE Joint Genome Institute"/>
            <person name="Mondo S."/>
            <person name="Kjaerbolling I."/>
            <person name="Vesth T."/>
            <person name="Frisvad J.C."/>
            <person name="Nybo J.L."/>
            <person name="Theobald S."/>
            <person name="Kildgaard S."/>
            <person name="Isbrandt T."/>
            <person name="Kuo A."/>
            <person name="Sato A."/>
            <person name="Lyhne E.K."/>
            <person name="Kogle M.E."/>
            <person name="Wiebenga A."/>
            <person name="Kun R.S."/>
            <person name="Lubbers R.J."/>
            <person name="Makela M.R."/>
            <person name="Barry K."/>
            <person name="Chovatia M."/>
            <person name="Clum A."/>
            <person name="Daum C."/>
            <person name="Haridas S."/>
            <person name="He G."/>
            <person name="LaButti K."/>
            <person name="Lipzen A."/>
            <person name="Riley R."/>
            <person name="Salamov A."/>
            <person name="Simmons B.A."/>
            <person name="Magnuson J.K."/>
            <person name="Henrissat B."/>
            <person name="Mortensen U.H."/>
            <person name="Larsen T.O."/>
            <person name="Devries R.P."/>
            <person name="Grigoriev I.V."/>
            <person name="Machida M."/>
            <person name="Baker S.E."/>
            <person name="Andersen M.R."/>
            <person name="Cantor M.N."/>
            <person name="Hua S.X."/>
        </authorList>
    </citation>
    <scope>NUCLEOTIDE SEQUENCE [LARGE SCALE GENOMIC DNA]</scope>
    <source>
        <strain evidence="10 11">CBS 119388</strain>
    </source>
</reference>
<keyword evidence="5 10" id="KW-0808">Transferase</keyword>
<dbReference type="InterPro" id="IPR003265">
    <property type="entry name" value="HhH-GPD_domain"/>
</dbReference>
<dbReference type="EC" id="2.4.2.14" evidence="3"/>
<comment type="similarity">
    <text evidence="2">In the C-terminal section; belongs to the purine/pyrimidine phosphoribosyltransferase family.</text>
</comment>
<dbReference type="GO" id="GO:0006285">
    <property type="term" value="P:base-excision repair, AP site formation"/>
    <property type="evidence" value="ECO:0007669"/>
    <property type="project" value="UniProtKB-ARBA"/>
</dbReference>
<evidence type="ECO:0000259" key="9">
    <source>
        <dbReference type="PROSITE" id="PS51278"/>
    </source>
</evidence>
<sequence length="970" mass="105493">MCGIIALIQANPSSSAAVDLHEALYLLQHRGQDAAGIATCASGGRIYQLKSNGMAAKVFHDGSRVADLPGFMGIGHLRYPTAGSSANAEAQPFYVNSPYGICLAHNGNLINAPELKRYLDFEAHRHINTDSDSELMLNVFADELSETKKARVNKDDVFASLSRMYERCQGGWACTAMLAGFGLVGFRDSYGIRPLVLGSRPSAEGQGTDYMMASESVALHQLGFTNIRDIQPGEAVIIEKGGEPVFRQVAPKMAYAPDIFEYVYFARPDSVIDGISVYRSRQRMGDRLAARILDVLGPEVVKDIDVVIPIPETSTTSAAAVARYLDIPYCQGFVKNRYVFRTFIMPEQKTRQKGVRRKLNAMQAEFKDRNVLLVDDSIVRGTTSREIVTMAREAGAKKVYFASCAPEITHAHIYGIDLASPNELVAHNRDAEQIAKHIGADSVIFQTLSDLKGACAEIAQENGLAEPQNFEVGVFCGNYVTPVSEGYFDHLEKIRGEGRKIKALDRAKEAVTHGFASEKDFQIAANGVKLDASGNIIPASTPGESEVPQVSLCSTREPASEEHPKIGPASKRRKTKLSASEINAANELPHNLGSSVKPTYKTKAVSPGVKKETIGTLADELGSTAEKASAVPRSASTGKSKKANPYRLTPGITPFPDWPHPTPDACEEVNRLLSSVHGEIVPPATIPEPSLTVTGCGEVPSVLDALIRTLLSGATSGNNSALAFNGLVQKFGILHEGIGKGSVNWDAVRQAPLKDVFEAIKRGGLADIKSKNLKAILDMVHKENQERREILVKGEDAGPSDLMQKSEGSKQYEIACADQHFLSLNHLHALNTEQVMEELVKYPGIGPKTAACVLLFCLQRPCFAVDTHIFRICKWLGWVPSDKATEITAFGHLEVRIPNHLKYSLHQLFIRHGKTCPRCRAITGQSSAGWDEGCVIDHLVKRTGKRKGELATSPPVKRKSNGRQTRNAKA</sequence>
<dbReference type="CDD" id="cd06223">
    <property type="entry name" value="PRTases_typeI"/>
    <property type="match status" value="1"/>
</dbReference>
<evidence type="ECO:0000256" key="6">
    <source>
        <dbReference type="ARBA" id="ARBA00022755"/>
    </source>
</evidence>
<accession>A0A5N7DJX6</accession>
<dbReference type="InterPro" id="IPR035584">
    <property type="entry name" value="PurF_N"/>
</dbReference>
<dbReference type="GO" id="GO:0006189">
    <property type="term" value="P:'de novo' IMP biosynthetic process"/>
    <property type="evidence" value="ECO:0007669"/>
    <property type="project" value="UniProtKB-UniPathway"/>
</dbReference>
<dbReference type="InterPro" id="IPR011257">
    <property type="entry name" value="DNA_glycosylase"/>
</dbReference>
<dbReference type="SUPFAM" id="SSF48150">
    <property type="entry name" value="DNA-glycosylase"/>
    <property type="match status" value="1"/>
</dbReference>
<dbReference type="OrthoDB" id="191723at2759"/>
<keyword evidence="11" id="KW-1185">Reference proteome</keyword>
<evidence type="ECO:0000256" key="1">
    <source>
        <dbReference type="ARBA" id="ARBA00005209"/>
    </source>
</evidence>
<dbReference type="AlphaFoldDB" id="A0A5N7DJX6"/>
<dbReference type="GeneID" id="43669230"/>
<dbReference type="SMART" id="SM00478">
    <property type="entry name" value="ENDO3c"/>
    <property type="match status" value="1"/>
</dbReference>
<evidence type="ECO:0000313" key="10">
    <source>
        <dbReference type="EMBL" id="KAE8405858.1"/>
    </source>
</evidence>
<dbReference type="Pfam" id="PF00730">
    <property type="entry name" value="HhH-GPD"/>
    <property type="match status" value="1"/>
</dbReference>
<gene>
    <name evidence="10" type="ORF">BDV37DRAFT_270336</name>
</gene>
<protein>
    <recommendedName>
        <fullName evidence="3">amidophosphoribosyltransferase</fullName>
        <ecNumber evidence="3">2.4.2.14</ecNumber>
    </recommendedName>
</protein>
<dbReference type="InterPro" id="IPR000836">
    <property type="entry name" value="PRTase_dom"/>
</dbReference>
<evidence type="ECO:0000256" key="7">
    <source>
        <dbReference type="ARBA" id="ARBA00022962"/>
    </source>
</evidence>
<keyword evidence="7" id="KW-0315">Glutamine amidotransferase</keyword>
<dbReference type="InterPro" id="IPR005854">
    <property type="entry name" value="PurF"/>
</dbReference>
<organism evidence="10 11">
    <name type="scientific">Aspergillus pseudonomiae</name>
    <dbReference type="NCBI Taxonomy" id="1506151"/>
    <lineage>
        <taxon>Eukaryota</taxon>
        <taxon>Fungi</taxon>
        <taxon>Dikarya</taxon>
        <taxon>Ascomycota</taxon>
        <taxon>Pezizomycotina</taxon>
        <taxon>Eurotiomycetes</taxon>
        <taxon>Eurotiomycetidae</taxon>
        <taxon>Eurotiales</taxon>
        <taxon>Aspergillaceae</taxon>
        <taxon>Aspergillus</taxon>
        <taxon>Aspergillus subgen. Circumdati</taxon>
    </lineage>
</organism>
<dbReference type="Gene3D" id="3.60.20.10">
    <property type="entry name" value="Glutamine Phosphoribosylpyrophosphate, subunit 1, domain 1"/>
    <property type="match status" value="1"/>
</dbReference>
<evidence type="ECO:0000256" key="5">
    <source>
        <dbReference type="ARBA" id="ARBA00022679"/>
    </source>
</evidence>
<feature type="region of interest" description="Disordered" evidence="8">
    <location>
        <begin position="555"/>
        <end position="575"/>
    </location>
</feature>
<dbReference type="Gene3D" id="1.10.1670.10">
    <property type="entry name" value="Helix-hairpin-Helix base-excision DNA repair enzymes (C-terminal)"/>
    <property type="match status" value="1"/>
</dbReference>
<dbReference type="CDD" id="cd00715">
    <property type="entry name" value="GPATase_N"/>
    <property type="match status" value="1"/>
</dbReference>
<dbReference type="InterPro" id="IPR017932">
    <property type="entry name" value="GATase_2_dom"/>
</dbReference>
<feature type="region of interest" description="Disordered" evidence="8">
    <location>
        <begin position="624"/>
        <end position="647"/>
    </location>
</feature>
<feature type="region of interest" description="Disordered" evidence="8">
    <location>
        <begin position="945"/>
        <end position="970"/>
    </location>
</feature>
<dbReference type="Pfam" id="PF00156">
    <property type="entry name" value="Pribosyltran"/>
    <property type="match status" value="1"/>
</dbReference>
<dbReference type="CDD" id="cd00056">
    <property type="entry name" value="ENDO3c"/>
    <property type="match status" value="1"/>
</dbReference>
<dbReference type="HAMAP" id="MF_01931">
    <property type="entry name" value="PurF"/>
    <property type="match status" value="1"/>
</dbReference>
<dbReference type="InterPro" id="IPR023170">
    <property type="entry name" value="HhH_base_excis_C"/>
</dbReference>
<dbReference type="NCBIfam" id="TIGR01134">
    <property type="entry name" value="purF"/>
    <property type="match status" value="1"/>
</dbReference>
<dbReference type="EMBL" id="ML736757">
    <property type="protein sequence ID" value="KAE8405858.1"/>
    <property type="molecule type" value="Genomic_DNA"/>
</dbReference>
<feature type="domain" description="Glutamine amidotransferase type-2" evidence="9">
    <location>
        <begin position="2"/>
        <end position="241"/>
    </location>
</feature>
<dbReference type="UniPathway" id="UPA00074">
    <property type="reaction ID" value="UER00124"/>
</dbReference>
<name>A0A5N7DJX6_9EURO</name>
<comment type="pathway">
    <text evidence="1">Purine metabolism; IMP biosynthesis via de novo pathway; N(1)-(5-phospho-D-ribosyl)glycinamide from 5-phospho-alpha-D-ribose 1-diphosphate: step 1/2.</text>
</comment>
<evidence type="ECO:0000256" key="2">
    <source>
        <dbReference type="ARBA" id="ARBA00010138"/>
    </source>
</evidence>
<evidence type="ECO:0000256" key="4">
    <source>
        <dbReference type="ARBA" id="ARBA00022676"/>
    </source>
</evidence>
<keyword evidence="4 10" id="KW-0328">Glycosyltransferase</keyword>
<evidence type="ECO:0000256" key="8">
    <source>
        <dbReference type="SAM" id="MobiDB-lite"/>
    </source>
</evidence>
<dbReference type="InterPro" id="IPR029057">
    <property type="entry name" value="PRTase-like"/>
</dbReference>
<dbReference type="GO" id="GO:0000702">
    <property type="term" value="F:oxidized base lesion DNA N-glycosylase activity"/>
    <property type="evidence" value="ECO:0007669"/>
    <property type="project" value="UniProtKB-ARBA"/>
</dbReference>
<dbReference type="RefSeq" id="XP_031943177.1">
    <property type="nucleotide sequence ID" value="XM_032084539.1"/>
</dbReference>
<keyword evidence="6" id="KW-0658">Purine biosynthesis</keyword>
<dbReference type="Pfam" id="PF13522">
    <property type="entry name" value="GATase_6"/>
    <property type="match status" value="1"/>
</dbReference>
<feature type="compositionally biased region" description="Basic residues" evidence="8">
    <location>
        <begin position="956"/>
        <end position="970"/>
    </location>
</feature>
<dbReference type="PROSITE" id="PS51278">
    <property type="entry name" value="GATASE_TYPE_2"/>
    <property type="match status" value="1"/>
</dbReference>